<dbReference type="EMBL" id="VDMD01000012">
    <property type="protein sequence ID" value="TRM62592.1"/>
    <property type="molecule type" value="Genomic_DNA"/>
</dbReference>
<dbReference type="InterPro" id="IPR018170">
    <property type="entry name" value="Aldo/ket_reductase_CS"/>
</dbReference>
<dbReference type="InterPro" id="IPR044494">
    <property type="entry name" value="AKR3C2/3"/>
</dbReference>
<protein>
    <submittedName>
        <fullName evidence="8">NADP-dependent oxidoreductase domain-containing protein</fullName>
    </submittedName>
</protein>
<dbReference type="Proteomes" id="UP000320762">
    <property type="component" value="Unassembled WGS sequence"/>
</dbReference>
<evidence type="ECO:0000256" key="5">
    <source>
        <dbReference type="PIRSR" id="PIRSR000097-2"/>
    </source>
</evidence>
<dbReference type="CDD" id="cd19120">
    <property type="entry name" value="AKR_AKR3C2-3"/>
    <property type="match status" value="1"/>
</dbReference>
<evidence type="ECO:0000256" key="1">
    <source>
        <dbReference type="ARBA" id="ARBA00007905"/>
    </source>
</evidence>
<feature type="domain" description="NADP-dependent oxidoreductase" evidence="7">
    <location>
        <begin position="18"/>
        <end position="276"/>
    </location>
</feature>
<dbReference type="OrthoDB" id="416253at2759"/>
<feature type="active site" description="Proton donor" evidence="4">
    <location>
        <position position="51"/>
    </location>
</feature>
<proteinExistence type="inferred from homology"/>
<dbReference type="InterPro" id="IPR036812">
    <property type="entry name" value="NAD(P)_OxRdtase_dom_sf"/>
</dbReference>
<dbReference type="GO" id="GO:0016652">
    <property type="term" value="F:oxidoreductase activity, acting on NAD(P)H as acceptor"/>
    <property type="evidence" value="ECO:0007669"/>
    <property type="project" value="InterPro"/>
</dbReference>
<keyword evidence="9" id="KW-1185">Reference proteome</keyword>
<keyword evidence="3" id="KW-0560">Oxidoreductase</keyword>
<evidence type="ECO:0000259" key="7">
    <source>
        <dbReference type="Pfam" id="PF00248"/>
    </source>
</evidence>
<comment type="similarity">
    <text evidence="1">Belongs to the aldo/keto reductase family.</text>
</comment>
<evidence type="ECO:0000313" key="9">
    <source>
        <dbReference type="Proteomes" id="UP000320762"/>
    </source>
</evidence>
<accession>A0A550CCP6</accession>
<dbReference type="SUPFAM" id="SSF51430">
    <property type="entry name" value="NAD(P)-linked oxidoreductase"/>
    <property type="match status" value="1"/>
</dbReference>
<dbReference type="InterPro" id="IPR020471">
    <property type="entry name" value="AKR"/>
</dbReference>
<comment type="caution">
    <text evidence="8">The sequence shown here is derived from an EMBL/GenBank/DDBJ whole genome shotgun (WGS) entry which is preliminary data.</text>
</comment>
<dbReference type="PANTHER" id="PTHR43827:SF3">
    <property type="entry name" value="NADP-DEPENDENT OXIDOREDUCTASE DOMAIN-CONTAINING PROTEIN"/>
    <property type="match status" value="1"/>
</dbReference>
<gene>
    <name evidence="8" type="ORF">BD626DRAFT_548458</name>
</gene>
<evidence type="ECO:0000256" key="4">
    <source>
        <dbReference type="PIRSR" id="PIRSR000097-1"/>
    </source>
</evidence>
<evidence type="ECO:0000256" key="3">
    <source>
        <dbReference type="ARBA" id="ARBA00023002"/>
    </source>
</evidence>
<sequence length="295" mass="31846">MSTKTYTLSNGKHIPWIGFGTGTAFYGQDASGPVKQAIANGFTHLDGAQSYDNEESIGAAIKASGKQRLDLFITTKLSPNFTLAPGESLKASLEGSLKKIGTDYVDLFLVHSPLAFRKDGTLPALWVAMEGLVKDGLARSIGVSNFKVEDLEAVLAEASIPPAVNQIELHPYVWRSAKSIYDLCKAKGITVASYNGLSPLTKGKGGPLDGILEDIAGRLSKDYGKTVTTGQVLQKWLIQKEVIVITTTSKAERIHEYLDAINVPDLTSDEIAKIEENGVKVLKRVYMKNAFAEGE</sequence>
<dbReference type="AlphaFoldDB" id="A0A550CCP6"/>
<dbReference type="PIRSF" id="PIRSF000097">
    <property type="entry name" value="AKR"/>
    <property type="match status" value="1"/>
</dbReference>
<dbReference type="Pfam" id="PF00248">
    <property type="entry name" value="Aldo_ket_red"/>
    <property type="match status" value="1"/>
</dbReference>
<dbReference type="PROSITE" id="PS00062">
    <property type="entry name" value="ALDOKETO_REDUCTASE_2"/>
    <property type="match status" value="1"/>
</dbReference>
<evidence type="ECO:0000256" key="2">
    <source>
        <dbReference type="ARBA" id="ARBA00022857"/>
    </source>
</evidence>
<dbReference type="PRINTS" id="PR00069">
    <property type="entry name" value="ALDKETRDTASE"/>
</dbReference>
<evidence type="ECO:0000313" key="8">
    <source>
        <dbReference type="EMBL" id="TRM62592.1"/>
    </source>
</evidence>
<dbReference type="STRING" id="97359.A0A550CCP6"/>
<feature type="site" description="Lowers pKa of active site Tyr" evidence="6">
    <location>
        <position position="76"/>
    </location>
</feature>
<feature type="binding site" evidence="5">
    <location>
        <position position="111"/>
    </location>
    <ligand>
        <name>substrate</name>
    </ligand>
</feature>
<keyword evidence="2" id="KW-0521">NADP</keyword>
<dbReference type="InterPro" id="IPR023210">
    <property type="entry name" value="NADP_OxRdtase_dom"/>
</dbReference>
<dbReference type="GO" id="GO:0016616">
    <property type="term" value="F:oxidoreductase activity, acting on the CH-OH group of donors, NAD or NADP as acceptor"/>
    <property type="evidence" value="ECO:0007669"/>
    <property type="project" value="UniProtKB-ARBA"/>
</dbReference>
<organism evidence="8 9">
    <name type="scientific">Schizophyllum amplum</name>
    <dbReference type="NCBI Taxonomy" id="97359"/>
    <lineage>
        <taxon>Eukaryota</taxon>
        <taxon>Fungi</taxon>
        <taxon>Dikarya</taxon>
        <taxon>Basidiomycota</taxon>
        <taxon>Agaricomycotina</taxon>
        <taxon>Agaricomycetes</taxon>
        <taxon>Agaricomycetidae</taxon>
        <taxon>Agaricales</taxon>
        <taxon>Schizophyllaceae</taxon>
        <taxon>Schizophyllum</taxon>
    </lineage>
</organism>
<dbReference type="Gene3D" id="3.20.20.100">
    <property type="entry name" value="NADP-dependent oxidoreductase domain"/>
    <property type="match status" value="1"/>
</dbReference>
<evidence type="ECO:0000256" key="6">
    <source>
        <dbReference type="PIRSR" id="PIRSR000097-3"/>
    </source>
</evidence>
<reference evidence="8 9" key="1">
    <citation type="journal article" date="2019" name="New Phytol.">
        <title>Comparative genomics reveals unique wood-decay strategies and fruiting body development in the Schizophyllaceae.</title>
        <authorList>
            <person name="Almasi E."/>
            <person name="Sahu N."/>
            <person name="Krizsan K."/>
            <person name="Balint B."/>
            <person name="Kovacs G.M."/>
            <person name="Kiss B."/>
            <person name="Cseklye J."/>
            <person name="Drula E."/>
            <person name="Henrissat B."/>
            <person name="Nagy I."/>
            <person name="Chovatia M."/>
            <person name="Adam C."/>
            <person name="LaButti K."/>
            <person name="Lipzen A."/>
            <person name="Riley R."/>
            <person name="Grigoriev I.V."/>
            <person name="Nagy L.G."/>
        </authorList>
    </citation>
    <scope>NUCLEOTIDE SEQUENCE [LARGE SCALE GENOMIC DNA]</scope>
    <source>
        <strain evidence="8 9">NL-1724</strain>
    </source>
</reference>
<name>A0A550CCP6_9AGAR</name>
<dbReference type="PANTHER" id="PTHR43827">
    <property type="entry name" value="2,5-DIKETO-D-GLUCONIC ACID REDUCTASE"/>
    <property type="match status" value="1"/>
</dbReference>